<organism evidence="1 2">
    <name type="scientific">Trifolium medium</name>
    <dbReference type="NCBI Taxonomy" id="97028"/>
    <lineage>
        <taxon>Eukaryota</taxon>
        <taxon>Viridiplantae</taxon>
        <taxon>Streptophyta</taxon>
        <taxon>Embryophyta</taxon>
        <taxon>Tracheophyta</taxon>
        <taxon>Spermatophyta</taxon>
        <taxon>Magnoliopsida</taxon>
        <taxon>eudicotyledons</taxon>
        <taxon>Gunneridae</taxon>
        <taxon>Pentapetalae</taxon>
        <taxon>rosids</taxon>
        <taxon>fabids</taxon>
        <taxon>Fabales</taxon>
        <taxon>Fabaceae</taxon>
        <taxon>Papilionoideae</taxon>
        <taxon>50 kb inversion clade</taxon>
        <taxon>NPAAA clade</taxon>
        <taxon>Hologalegina</taxon>
        <taxon>IRL clade</taxon>
        <taxon>Trifolieae</taxon>
        <taxon>Trifolium</taxon>
    </lineage>
</organism>
<dbReference type="Proteomes" id="UP000265520">
    <property type="component" value="Unassembled WGS sequence"/>
</dbReference>
<accession>A0A392WBH5</accession>
<protein>
    <submittedName>
        <fullName evidence="1">Uncharacterized protein</fullName>
    </submittedName>
</protein>
<proteinExistence type="predicted"/>
<comment type="caution">
    <text evidence="1">The sequence shown here is derived from an EMBL/GenBank/DDBJ whole genome shotgun (WGS) entry which is preliminary data.</text>
</comment>
<feature type="non-terminal residue" evidence="1">
    <location>
        <position position="1"/>
    </location>
</feature>
<reference evidence="1 2" key="1">
    <citation type="journal article" date="2018" name="Front. Plant Sci.">
        <title>Red Clover (Trifolium pratense) and Zigzag Clover (T. medium) - A Picture of Genomic Similarities and Differences.</title>
        <authorList>
            <person name="Dluhosova J."/>
            <person name="Istvanek J."/>
            <person name="Nedelnik J."/>
            <person name="Repkova J."/>
        </authorList>
    </citation>
    <scope>NUCLEOTIDE SEQUENCE [LARGE SCALE GENOMIC DNA]</scope>
    <source>
        <strain evidence="2">cv. 10/8</strain>
        <tissue evidence="1">Leaf</tissue>
    </source>
</reference>
<dbReference type="AlphaFoldDB" id="A0A392WBH5"/>
<evidence type="ECO:0000313" key="1">
    <source>
        <dbReference type="EMBL" id="MCI98028.1"/>
    </source>
</evidence>
<evidence type="ECO:0000313" key="2">
    <source>
        <dbReference type="Proteomes" id="UP000265520"/>
    </source>
</evidence>
<sequence length="63" mass="6580">EPSSSGAVTPPPCDFDPFTKVLATPLSGKTDVMGSLDPSFLRVSSAPFDAPTFSFSSLLSFPK</sequence>
<keyword evidence="2" id="KW-1185">Reference proteome</keyword>
<dbReference type="EMBL" id="LXQA011461858">
    <property type="protein sequence ID" value="MCI98028.1"/>
    <property type="molecule type" value="Genomic_DNA"/>
</dbReference>
<name>A0A392WBH5_9FABA</name>